<keyword evidence="7" id="KW-1185">Reference proteome</keyword>
<dbReference type="Pfam" id="PF03466">
    <property type="entry name" value="LysR_substrate"/>
    <property type="match status" value="1"/>
</dbReference>
<dbReference type="InterPro" id="IPR005119">
    <property type="entry name" value="LysR_subst-bd"/>
</dbReference>
<dbReference type="Pfam" id="PF00126">
    <property type="entry name" value="HTH_1"/>
    <property type="match status" value="1"/>
</dbReference>
<evidence type="ECO:0000256" key="4">
    <source>
        <dbReference type="ARBA" id="ARBA00023163"/>
    </source>
</evidence>
<dbReference type="PROSITE" id="PS50931">
    <property type="entry name" value="HTH_LYSR"/>
    <property type="match status" value="1"/>
</dbReference>
<dbReference type="PANTHER" id="PTHR30419:SF24">
    <property type="entry name" value="HTH-TYPE TRANSCRIPTIONAL REGULATOR CZCR"/>
    <property type="match status" value="1"/>
</dbReference>
<dbReference type="Gene3D" id="3.40.190.290">
    <property type="match status" value="1"/>
</dbReference>
<dbReference type="InterPro" id="IPR050950">
    <property type="entry name" value="HTH-type_LysR_regulators"/>
</dbReference>
<feature type="domain" description="HTH lysR-type" evidence="5">
    <location>
        <begin position="1"/>
        <end position="58"/>
    </location>
</feature>
<evidence type="ECO:0000256" key="2">
    <source>
        <dbReference type="ARBA" id="ARBA00023015"/>
    </source>
</evidence>
<evidence type="ECO:0000313" key="6">
    <source>
        <dbReference type="EMBL" id="MFD2660410.1"/>
    </source>
</evidence>
<dbReference type="SUPFAM" id="SSF46785">
    <property type="entry name" value="Winged helix' DNA-binding domain"/>
    <property type="match status" value="1"/>
</dbReference>
<evidence type="ECO:0000256" key="1">
    <source>
        <dbReference type="ARBA" id="ARBA00009437"/>
    </source>
</evidence>
<dbReference type="SUPFAM" id="SSF53850">
    <property type="entry name" value="Periplasmic binding protein-like II"/>
    <property type="match status" value="1"/>
</dbReference>
<comment type="caution">
    <text evidence="6">The sequence shown here is derived from an EMBL/GenBank/DDBJ whole genome shotgun (WGS) entry which is preliminary data.</text>
</comment>
<organism evidence="6 7">
    <name type="scientific">Paenibacillus thailandensis</name>
    <dbReference type="NCBI Taxonomy" id="393250"/>
    <lineage>
        <taxon>Bacteria</taxon>
        <taxon>Bacillati</taxon>
        <taxon>Bacillota</taxon>
        <taxon>Bacilli</taxon>
        <taxon>Bacillales</taxon>
        <taxon>Paenibacillaceae</taxon>
        <taxon>Paenibacillus</taxon>
    </lineage>
</organism>
<dbReference type="PANTHER" id="PTHR30419">
    <property type="entry name" value="HTH-TYPE TRANSCRIPTIONAL REGULATOR YBHD"/>
    <property type="match status" value="1"/>
</dbReference>
<sequence>MSLLKYEIVVKAAETGSFTKAAELLNVTQSAVSHAVSSLETELGLQLLIRDRSGVRLTHEGERLLEYMKEMVHLQEKLMQQADRIKGLETGKVTIGTFTSVSIHWLPEIIKHFQNRYPLIELKLLDGDYMEIESWIAKGTVDFGFVNAERAEGLDLIRLKEDKMLFVMPSGHRLCEERVIHIGHVAGEPFIMPAKGCDTNVRRWFAEQGGSPNVRFELEDDHAIMAMVRNGLGVSILPETIVSDAPSGISVRPLVPEARRTIGLAAVSFKKTGPAASKAISFIIEAFRSEERGS</sequence>
<evidence type="ECO:0000256" key="3">
    <source>
        <dbReference type="ARBA" id="ARBA00023125"/>
    </source>
</evidence>
<keyword evidence="4" id="KW-0804">Transcription</keyword>
<evidence type="ECO:0000259" key="5">
    <source>
        <dbReference type="PROSITE" id="PS50931"/>
    </source>
</evidence>
<gene>
    <name evidence="6" type="ORF">ACFSW5_08995</name>
</gene>
<dbReference type="CDD" id="cd05466">
    <property type="entry name" value="PBP2_LTTR_substrate"/>
    <property type="match status" value="1"/>
</dbReference>
<dbReference type="EMBL" id="JBHUMY010000007">
    <property type="protein sequence ID" value="MFD2660410.1"/>
    <property type="molecule type" value="Genomic_DNA"/>
</dbReference>
<comment type="similarity">
    <text evidence="1">Belongs to the LysR transcriptional regulatory family.</text>
</comment>
<accession>A0ABW5QWA5</accession>
<reference evidence="7" key="1">
    <citation type="journal article" date="2019" name="Int. J. Syst. Evol. Microbiol.">
        <title>The Global Catalogue of Microorganisms (GCM) 10K type strain sequencing project: providing services to taxonomists for standard genome sequencing and annotation.</title>
        <authorList>
            <consortium name="The Broad Institute Genomics Platform"/>
            <consortium name="The Broad Institute Genome Sequencing Center for Infectious Disease"/>
            <person name="Wu L."/>
            <person name="Ma J."/>
        </authorList>
    </citation>
    <scope>NUCLEOTIDE SEQUENCE [LARGE SCALE GENOMIC DNA]</scope>
    <source>
        <strain evidence="7">TISTR 1827</strain>
    </source>
</reference>
<protein>
    <submittedName>
        <fullName evidence="6">LysR family transcriptional regulator</fullName>
    </submittedName>
</protein>
<dbReference type="InterPro" id="IPR036390">
    <property type="entry name" value="WH_DNA-bd_sf"/>
</dbReference>
<name>A0ABW5QWA5_9BACL</name>
<dbReference type="RefSeq" id="WP_379271643.1">
    <property type="nucleotide sequence ID" value="NZ_JBHUGT010000022.1"/>
</dbReference>
<dbReference type="Gene3D" id="1.10.10.10">
    <property type="entry name" value="Winged helix-like DNA-binding domain superfamily/Winged helix DNA-binding domain"/>
    <property type="match status" value="1"/>
</dbReference>
<dbReference type="InterPro" id="IPR000847">
    <property type="entry name" value="LysR_HTH_N"/>
</dbReference>
<evidence type="ECO:0000313" key="7">
    <source>
        <dbReference type="Proteomes" id="UP001597493"/>
    </source>
</evidence>
<dbReference type="Proteomes" id="UP001597493">
    <property type="component" value="Unassembled WGS sequence"/>
</dbReference>
<keyword evidence="2" id="KW-0805">Transcription regulation</keyword>
<dbReference type="InterPro" id="IPR036388">
    <property type="entry name" value="WH-like_DNA-bd_sf"/>
</dbReference>
<proteinExistence type="inferred from homology"/>
<dbReference type="PRINTS" id="PR00039">
    <property type="entry name" value="HTHLYSR"/>
</dbReference>
<keyword evidence="3" id="KW-0238">DNA-binding</keyword>